<reference evidence="2 3" key="1">
    <citation type="submission" date="2016-10" db="EMBL/GenBank/DDBJ databases">
        <authorList>
            <person name="de Groot N.N."/>
        </authorList>
    </citation>
    <scope>NUCLEOTIDE SEQUENCE [LARGE SCALE GENOMIC DNA]</scope>
    <source>
        <strain evidence="2 3">LMG 23650</strain>
    </source>
</reference>
<keyword evidence="3" id="KW-1185">Reference proteome</keyword>
<evidence type="ECO:0000313" key="3">
    <source>
        <dbReference type="Proteomes" id="UP000199548"/>
    </source>
</evidence>
<evidence type="ECO:0000313" key="2">
    <source>
        <dbReference type="EMBL" id="SFI00824.1"/>
    </source>
</evidence>
<sequence length="201" mass="22738">MPLDDHHLQHLRDAANTAEERIYTNWRVVSGPPFSGKTTLVDSLGSCGYQTVADCGRRAICENLQEGRTKVDARSNFEGLQRRISDLTLDEALVLAPSDIVVWDYSLPDNLAYLAVTGHGWPEIFIERAVRFHFKQVFLLQPVGDIDHLTDPVRVESLAFSLELYKVMKTVYETLGTEVVEVVELSPESRLNRAKAYLEFD</sequence>
<dbReference type="Gene3D" id="3.40.50.300">
    <property type="entry name" value="P-loop containing nucleotide triphosphate hydrolases"/>
    <property type="match status" value="1"/>
</dbReference>
<accession>A0A1I3EPA8</accession>
<dbReference type="EMBL" id="FOQU01000001">
    <property type="protein sequence ID" value="SFI00824.1"/>
    <property type="molecule type" value="Genomic_DNA"/>
</dbReference>
<dbReference type="InterPro" id="IPR038727">
    <property type="entry name" value="NadR/Ttd14_AAA_dom"/>
</dbReference>
<evidence type="ECO:0000259" key="1">
    <source>
        <dbReference type="Pfam" id="PF13521"/>
    </source>
</evidence>
<gene>
    <name evidence="2" type="ORF">SAMN05192543_1011000</name>
</gene>
<dbReference type="AlphaFoldDB" id="A0A1I3EPA8"/>
<dbReference type="STRING" id="420953.SAMN05192543_1011000"/>
<name>A0A1I3EPA8_9BURK</name>
<proteinExistence type="predicted"/>
<dbReference type="Proteomes" id="UP000199548">
    <property type="component" value="Unassembled WGS sequence"/>
</dbReference>
<dbReference type="InterPro" id="IPR027417">
    <property type="entry name" value="P-loop_NTPase"/>
</dbReference>
<protein>
    <submittedName>
        <fullName evidence="2">Predicted ATPase</fullName>
    </submittedName>
</protein>
<feature type="domain" description="NadR/Ttd14 AAA" evidence="1">
    <location>
        <begin position="28"/>
        <end position="188"/>
    </location>
</feature>
<dbReference type="OrthoDB" id="5638848at2"/>
<organism evidence="2 3">
    <name type="scientific">Paraburkholderia megapolitana</name>
    <dbReference type="NCBI Taxonomy" id="420953"/>
    <lineage>
        <taxon>Bacteria</taxon>
        <taxon>Pseudomonadati</taxon>
        <taxon>Pseudomonadota</taxon>
        <taxon>Betaproteobacteria</taxon>
        <taxon>Burkholderiales</taxon>
        <taxon>Burkholderiaceae</taxon>
        <taxon>Paraburkholderia</taxon>
    </lineage>
</organism>
<dbReference type="RefSeq" id="WP_091008213.1">
    <property type="nucleotide sequence ID" value="NZ_CP041743.1"/>
</dbReference>
<dbReference type="Pfam" id="PF13521">
    <property type="entry name" value="AAA_28"/>
    <property type="match status" value="1"/>
</dbReference>